<protein>
    <submittedName>
        <fullName evidence="11">Rh-like protein/ammonium transporter</fullName>
    </submittedName>
</protein>
<feature type="compositionally biased region" description="Low complexity" evidence="8">
    <location>
        <begin position="551"/>
        <end position="562"/>
    </location>
</feature>
<evidence type="ECO:0000256" key="1">
    <source>
        <dbReference type="ARBA" id="ARBA00004141"/>
    </source>
</evidence>
<comment type="similarity">
    <text evidence="2">Belongs to the ammonia transporter channel (TC 1.A.11.2) family.</text>
</comment>
<feature type="compositionally biased region" description="Acidic residues" evidence="8">
    <location>
        <begin position="279"/>
        <end position="288"/>
    </location>
</feature>
<feature type="transmembrane region" description="Helical" evidence="9">
    <location>
        <begin position="372"/>
        <end position="390"/>
    </location>
</feature>
<evidence type="ECO:0000313" key="12">
    <source>
        <dbReference type="Proteomes" id="UP000235371"/>
    </source>
</evidence>
<feature type="region of interest" description="Disordered" evidence="8">
    <location>
        <begin position="540"/>
        <end position="578"/>
    </location>
</feature>
<name>A0A2J6TLF7_9HELO</name>
<evidence type="ECO:0000256" key="3">
    <source>
        <dbReference type="ARBA" id="ARBA00022448"/>
    </source>
</evidence>
<feature type="transmembrane region" description="Helical" evidence="9">
    <location>
        <begin position="327"/>
        <end position="351"/>
    </location>
</feature>
<organism evidence="11 12">
    <name type="scientific">Hyaloscypha bicolor E</name>
    <dbReference type="NCBI Taxonomy" id="1095630"/>
    <lineage>
        <taxon>Eukaryota</taxon>
        <taxon>Fungi</taxon>
        <taxon>Dikarya</taxon>
        <taxon>Ascomycota</taxon>
        <taxon>Pezizomycotina</taxon>
        <taxon>Leotiomycetes</taxon>
        <taxon>Helotiales</taxon>
        <taxon>Hyaloscyphaceae</taxon>
        <taxon>Hyaloscypha</taxon>
        <taxon>Hyaloscypha bicolor</taxon>
    </lineage>
</organism>
<feature type="transmembrane region" description="Helical" evidence="9">
    <location>
        <begin position="298"/>
        <end position="315"/>
    </location>
</feature>
<dbReference type="InterPro" id="IPR029020">
    <property type="entry name" value="Ammonium/urea_transptr"/>
</dbReference>
<proteinExistence type="inferred from homology"/>
<dbReference type="OrthoDB" id="534912at2759"/>
<evidence type="ECO:0000256" key="7">
    <source>
        <dbReference type="ARBA" id="ARBA00023177"/>
    </source>
</evidence>
<dbReference type="PANTHER" id="PTHR43029:SF10">
    <property type="entry name" value="AMMONIUM TRANSPORTER MEP2"/>
    <property type="match status" value="1"/>
</dbReference>
<feature type="region of interest" description="Disordered" evidence="8">
    <location>
        <begin position="270"/>
        <end position="290"/>
    </location>
</feature>
<feature type="transmembrane region" description="Helical" evidence="9">
    <location>
        <begin position="396"/>
        <end position="413"/>
    </location>
</feature>
<dbReference type="InterPro" id="IPR001905">
    <property type="entry name" value="Ammonium_transpt"/>
</dbReference>
<feature type="transmembrane region" description="Helical" evidence="9">
    <location>
        <begin position="425"/>
        <end position="447"/>
    </location>
</feature>
<evidence type="ECO:0000256" key="5">
    <source>
        <dbReference type="ARBA" id="ARBA00022989"/>
    </source>
</evidence>
<feature type="domain" description="Ammonium transporter AmtB-like" evidence="10">
    <location>
        <begin position="39"/>
        <end position="230"/>
    </location>
</feature>
<dbReference type="GO" id="GO:0008519">
    <property type="term" value="F:ammonium channel activity"/>
    <property type="evidence" value="ECO:0007669"/>
    <property type="project" value="InterPro"/>
</dbReference>
<evidence type="ECO:0000259" key="10">
    <source>
        <dbReference type="Pfam" id="PF00909"/>
    </source>
</evidence>
<keyword evidence="4 9" id="KW-0812">Transmembrane</keyword>
<feature type="transmembrane region" description="Helical" evidence="9">
    <location>
        <begin position="136"/>
        <end position="154"/>
    </location>
</feature>
<dbReference type="InterPro" id="IPR024041">
    <property type="entry name" value="NH4_transpt_AmtB-like_dom"/>
</dbReference>
<accession>A0A2J6TLF7</accession>
<dbReference type="Gene3D" id="1.10.3430.10">
    <property type="entry name" value="Ammonium transporter AmtB like domains"/>
    <property type="match status" value="1"/>
</dbReference>
<dbReference type="Pfam" id="PF00909">
    <property type="entry name" value="Ammonium_transp"/>
    <property type="match status" value="2"/>
</dbReference>
<dbReference type="AlphaFoldDB" id="A0A2J6TLF7"/>
<reference evidence="11 12" key="1">
    <citation type="submission" date="2016-04" db="EMBL/GenBank/DDBJ databases">
        <title>A degradative enzymes factory behind the ericoid mycorrhizal symbiosis.</title>
        <authorList>
            <consortium name="DOE Joint Genome Institute"/>
            <person name="Martino E."/>
            <person name="Morin E."/>
            <person name="Grelet G."/>
            <person name="Kuo A."/>
            <person name="Kohler A."/>
            <person name="Daghino S."/>
            <person name="Barry K."/>
            <person name="Choi C."/>
            <person name="Cichocki N."/>
            <person name="Clum A."/>
            <person name="Copeland A."/>
            <person name="Hainaut M."/>
            <person name="Haridas S."/>
            <person name="Labutti K."/>
            <person name="Lindquist E."/>
            <person name="Lipzen A."/>
            <person name="Khouja H.-R."/>
            <person name="Murat C."/>
            <person name="Ohm R."/>
            <person name="Olson A."/>
            <person name="Spatafora J."/>
            <person name="Veneault-Fourrey C."/>
            <person name="Henrissat B."/>
            <person name="Grigoriev I."/>
            <person name="Martin F."/>
            <person name="Perotto S."/>
        </authorList>
    </citation>
    <scope>NUCLEOTIDE SEQUENCE [LARGE SCALE GENOMIC DNA]</scope>
    <source>
        <strain evidence="11 12">E</strain>
    </source>
</reference>
<keyword evidence="7" id="KW-0924">Ammonia transport</keyword>
<feature type="transmembrane region" description="Helical" evidence="9">
    <location>
        <begin position="166"/>
        <end position="186"/>
    </location>
</feature>
<keyword evidence="5 9" id="KW-1133">Transmembrane helix</keyword>
<dbReference type="GeneID" id="36584810"/>
<dbReference type="SUPFAM" id="SSF111352">
    <property type="entry name" value="Ammonium transporter"/>
    <property type="match status" value="2"/>
</dbReference>
<feature type="transmembrane region" description="Helical" evidence="9">
    <location>
        <begin position="74"/>
        <end position="92"/>
    </location>
</feature>
<evidence type="ECO:0000256" key="4">
    <source>
        <dbReference type="ARBA" id="ARBA00022692"/>
    </source>
</evidence>
<comment type="subcellular location">
    <subcellularLocation>
        <location evidence="1">Membrane</location>
        <topology evidence="1">Multi-pass membrane protein</topology>
    </subcellularLocation>
</comment>
<keyword evidence="12" id="KW-1185">Reference proteome</keyword>
<feature type="transmembrane region" description="Helical" evidence="9">
    <location>
        <begin position="38"/>
        <end position="62"/>
    </location>
</feature>
<dbReference type="InParanoid" id="A0A2J6TLF7"/>
<sequence length="578" mass="63816">METVTLYAPQPAPTLLSVSVAYSDVLEHPERYYLGSDIVWMLISSALVFLMIPSLSLIYAGIGNRSFALTLFRLPLVTGAFVGLQWVFWGYALTFTRSILPASWWGGESRAFALTDVLARPIGEGDGVDGPSIPELVYVLYEGMFASFTAALVCGGTMHRVRPARFLIFISIWSLVVYDPVARWSWDPDGWSNKHGTMDFAGGTPVHIVSGTTVAAFAIFCSIERRNNFKDFVQAVKKFIKKLSKRIARPWVDIWRTLVMCVACCLGKQPEDPGSHSDEAEEEEEEEERGVPFEPYNLNYLVLGTALLWFGWAGFNGGSALGGNLRAVSAWTSTHVAACTGGTVGILVIWYSKTFAWLNEESRPEQAYDNLTVIYFCDGAIAGLVAITPASGYVPVWSAAIFGATSALFVLWLKKQSSILLREDPLQVFAVHAGGGFIGMLLTGLLASGTTIGLDGHSKMPHPEYTKGQRFGYQLLDASAGIGYTFFATLAILYFMKLVVYIFRHYFTSHHTGWWAATDFDDHYFLKDEFRATELQEWIRSSPTNDPRPSPLSQGSQPLSRQHLTPVQASPGLVQPTP</sequence>
<dbReference type="GO" id="GO:0005886">
    <property type="term" value="C:plasma membrane"/>
    <property type="evidence" value="ECO:0007669"/>
    <property type="project" value="TreeGrafter"/>
</dbReference>
<evidence type="ECO:0000256" key="2">
    <source>
        <dbReference type="ARBA" id="ARBA00005887"/>
    </source>
</evidence>
<evidence type="ECO:0000256" key="8">
    <source>
        <dbReference type="SAM" id="MobiDB-lite"/>
    </source>
</evidence>
<evidence type="ECO:0000256" key="6">
    <source>
        <dbReference type="ARBA" id="ARBA00023136"/>
    </source>
</evidence>
<feature type="domain" description="Ammonium transporter AmtB-like" evidence="10">
    <location>
        <begin position="288"/>
        <end position="501"/>
    </location>
</feature>
<dbReference type="RefSeq" id="XP_024740740.1">
    <property type="nucleotide sequence ID" value="XM_024876731.1"/>
</dbReference>
<dbReference type="EMBL" id="KZ613779">
    <property type="protein sequence ID" value="PMD63836.1"/>
    <property type="molecule type" value="Genomic_DNA"/>
</dbReference>
<evidence type="ECO:0000256" key="9">
    <source>
        <dbReference type="SAM" id="Phobius"/>
    </source>
</evidence>
<dbReference type="PANTHER" id="PTHR43029">
    <property type="entry name" value="AMMONIUM TRANSPORTER MEP2"/>
    <property type="match status" value="1"/>
</dbReference>
<keyword evidence="3" id="KW-0813">Transport</keyword>
<feature type="transmembrane region" description="Helical" evidence="9">
    <location>
        <begin position="206"/>
        <end position="223"/>
    </location>
</feature>
<dbReference type="Proteomes" id="UP000235371">
    <property type="component" value="Unassembled WGS sequence"/>
</dbReference>
<feature type="transmembrane region" description="Helical" evidence="9">
    <location>
        <begin position="482"/>
        <end position="503"/>
    </location>
</feature>
<keyword evidence="6 9" id="KW-0472">Membrane</keyword>
<evidence type="ECO:0000313" key="11">
    <source>
        <dbReference type="EMBL" id="PMD63836.1"/>
    </source>
</evidence>
<gene>
    <name evidence="11" type="ORF">K444DRAFT_556081</name>
</gene>